<proteinExistence type="predicted"/>
<feature type="domain" description="NmrA-like" evidence="1">
    <location>
        <begin position="2"/>
        <end position="279"/>
    </location>
</feature>
<accession>A0A2N3HRH1</accession>
<dbReference type="PANTHER" id="PTHR47129">
    <property type="entry name" value="QUINONE OXIDOREDUCTASE 2"/>
    <property type="match status" value="1"/>
</dbReference>
<keyword evidence="3" id="KW-1185">Reference proteome</keyword>
<dbReference type="EMBL" id="MVDE01000057">
    <property type="protein sequence ID" value="PKQ60642.1"/>
    <property type="molecule type" value="Genomic_DNA"/>
</dbReference>
<dbReference type="SUPFAM" id="SSF51735">
    <property type="entry name" value="NAD(P)-binding Rossmann-fold domains"/>
    <property type="match status" value="1"/>
</dbReference>
<organism evidence="2 3">
    <name type="scientific">Labilibaculum manganireducens</name>
    <dbReference type="NCBI Taxonomy" id="1940525"/>
    <lineage>
        <taxon>Bacteria</taxon>
        <taxon>Pseudomonadati</taxon>
        <taxon>Bacteroidota</taxon>
        <taxon>Bacteroidia</taxon>
        <taxon>Marinilabiliales</taxon>
        <taxon>Marinifilaceae</taxon>
        <taxon>Labilibaculum</taxon>
    </lineage>
</organism>
<dbReference type="Gene3D" id="3.40.50.720">
    <property type="entry name" value="NAD(P)-binding Rossmann-like Domain"/>
    <property type="match status" value="1"/>
</dbReference>
<evidence type="ECO:0000259" key="1">
    <source>
        <dbReference type="Pfam" id="PF05368"/>
    </source>
</evidence>
<evidence type="ECO:0000313" key="3">
    <source>
        <dbReference type="Proteomes" id="UP000233618"/>
    </source>
</evidence>
<dbReference type="Proteomes" id="UP000233618">
    <property type="component" value="Unassembled WGS sequence"/>
</dbReference>
<dbReference type="InterPro" id="IPR036291">
    <property type="entry name" value="NAD(P)-bd_dom_sf"/>
</dbReference>
<gene>
    <name evidence="2" type="ORF">BZG01_20685</name>
</gene>
<comment type="caution">
    <text evidence="2">The sequence shown here is derived from an EMBL/GenBank/DDBJ whole genome shotgun (WGS) entry which is preliminary data.</text>
</comment>
<dbReference type="RefSeq" id="WP_101311758.1">
    <property type="nucleotide sequence ID" value="NZ_MVDE01000057.1"/>
</dbReference>
<reference evidence="2 3" key="1">
    <citation type="journal article" date="2017" name="Front. Microbiol.">
        <title>Labilibaculum manganireducens gen. nov., sp. nov. and Labilibaculum filiforme sp. nov., Novel Bacteroidetes Isolated from Subsurface Sediments of the Baltic Sea.</title>
        <authorList>
            <person name="Vandieken V."/>
            <person name="Marshall I.P."/>
            <person name="Niemann H."/>
            <person name="Engelen B."/>
            <person name="Cypionka H."/>
        </authorList>
    </citation>
    <scope>NUCLEOTIDE SEQUENCE [LARGE SCALE GENOMIC DNA]</scope>
    <source>
        <strain evidence="2 3">59.10-2M</strain>
    </source>
</reference>
<dbReference type="Pfam" id="PF05368">
    <property type="entry name" value="NmrA"/>
    <property type="match status" value="1"/>
</dbReference>
<dbReference type="InterPro" id="IPR052718">
    <property type="entry name" value="NmrA-type_oxidoreductase"/>
</dbReference>
<dbReference type="PANTHER" id="PTHR47129:SF1">
    <property type="entry name" value="NMRA-LIKE DOMAIN-CONTAINING PROTEIN"/>
    <property type="match status" value="1"/>
</dbReference>
<evidence type="ECO:0000313" key="2">
    <source>
        <dbReference type="EMBL" id="PKQ60642.1"/>
    </source>
</evidence>
<dbReference type="CDD" id="cd05269">
    <property type="entry name" value="TMR_SDR_a"/>
    <property type="match status" value="1"/>
</dbReference>
<name>A0A2N3HRH1_9BACT</name>
<protein>
    <submittedName>
        <fullName evidence="2">NAD(P)-dependent oxidoreductase</fullName>
    </submittedName>
</protein>
<sequence length="289" mass="31570">MEKILVTGATGHLGNIVVENLLKKVSAGQISILVRDEAKAQALKAKGVTVNIGSYQDIHSLNNAMKGIDKVLLISSSDFNDRIGQHKNVVDAAKQAGVKQILYTGVTLKDIAVSPLQPLLQDHFQTEDYIKESGLSFTFLQNSLYAEVIPMFVGEDVLKTGIFFPAGEGKVPFAVRKDLGEAIAIILASEGHENKTYHLTASKTYSFADIAAELTSLSGKKVNYTSPEDDAFEDLLKQFGLPEEIVLMSVLFAKGIKNNDFNMADGTLESILGREQTDLRMFLKEAFNL</sequence>
<dbReference type="Gene3D" id="3.90.25.10">
    <property type="entry name" value="UDP-galactose 4-epimerase, domain 1"/>
    <property type="match status" value="1"/>
</dbReference>
<dbReference type="InterPro" id="IPR008030">
    <property type="entry name" value="NmrA-like"/>
</dbReference>
<dbReference type="AlphaFoldDB" id="A0A2N3HRH1"/>